<organism evidence="1 2">
    <name type="scientific">Rhodocollybia butyracea</name>
    <dbReference type="NCBI Taxonomy" id="206335"/>
    <lineage>
        <taxon>Eukaryota</taxon>
        <taxon>Fungi</taxon>
        <taxon>Dikarya</taxon>
        <taxon>Basidiomycota</taxon>
        <taxon>Agaricomycotina</taxon>
        <taxon>Agaricomycetes</taxon>
        <taxon>Agaricomycetidae</taxon>
        <taxon>Agaricales</taxon>
        <taxon>Marasmiineae</taxon>
        <taxon>Omphalotaceae</taxon>
        <taxon>Rhodocollybia</taxon>
    </lineage>
</organism>
<dbReference type="AlphaFoldDB" id="A0A9P5PQ61"/>
<comment type="caution">
    <text evidence="1">The sequence shown here is derived from an EMBL/GenBank/DDBJ whole genome shotgun (WGS) entry which is preliminary data.</text>
</comment>
<gene>
    <name evidence="1" type="ORF">BDP27DRAFT_917944</name>
</gene>
<evidence type="ECO:0000313" key="1">
    <source>
        <dbReference type="EMBL" id="KAF9067376.1"/>
    </source>
</evidence>
<evidence type="ECO:0000313" key="2">
    <source>
        <dbReference type="Proteomes" id="UP000772434"/>
    </source>
</evidence>
<dbReference type="EMBL" id="JADNRY010000074">
    <property type="protein sequence ID" value="KAF9067376.1"/>
    <property type="molecule type" value="Genomic_DNA"/>
</dbReference>
<protein>
    <submittedName>
        <fullName evidence="1">Uncharacterized protein</fullName>
    </submittedName>
</protein>
<accession>A0A9P5PQ61</accession>
<sequence length="95" mass="10696">MVSSASASRSLARRIGNLFYLRIWNWFNPTSILLAVSSAVQSILDSWPPVSFTTNFDLPVNIRNNLCPARSWIPALYNTLVLHLHGCCVGWIHIN</sequence>
<reference evidence="1" key="1">
    <citation type="submission" date="2020-11" db="EMBL/GenBank/DDBJ databases">
        <authorList>
            <consortium name="DOE Joint Genome Institute"/>
            <person name="Ahrendt S."/>
            <person name="Riley R."/>
            <person name="Andreopoulos W."/>
            <person name="Labutti K."/>
            <person name="Pangilinan J."/>
            <person name="Ruiz-Duenas F.J."/>
            <person name="Barrasa J.M."/>
            <person name="Sanchez-Garcia M."/>
            <person name="Camarero S."/>
            <person name="Miyauchi S."/>
            <person name="Serrano A."/>
            <person name="Linde D."/>
            <person name="Babiker R."/>
            <person name="Drula E."/>
            <person name="Ayuso-Fernandez I."/>
            <person name="Pacheco R."/>
            <person name="Padilla G."/>
            <person name="Ferreira P."/>
            <person name="Barriuso J."/>
            <person name="Kellner H."/>
            <person name="Castanera R."/>
            <person name="Alfaro M."/>
            <person name="Ramirez L."/>
            <person name="Pisabarro A.G."/>
            <person name="Kuo A."/>
            <person name="Tritt A."/>
            <person name="Lipzen A."/>
            <person name="He G."/>
            <person name="Yan M."/>
            <person name="Ng V."/>
            <person name="Cullen D."/>
            <person name="Martin F."/>
            <person name="Rosso M.-N."/>
            <person name="Henrissat B."/>
            <person name="Hibbett D."/>
            <person name="Martinez A.T."/>
            <person name="Grigoriev I.V."/>
        </authorList>
    </citation>
    <scope>NUCLEOTIDE SEQUENCE</scope>
    <source>
        <strain evidence="1">AH 40177</strain>
    </source>
</reference>
<keyword evidence="2" id="KW-1185">Reference proteome</keyword>
<name>A0A9P5PQ61_9AGAR</name>
<proteinExistence type="predicted"/>
<dbReference type="Proteomes" id="UP000772434">
    <property type="component" value="Unassembled WGS sequence"/>
</dbReference>